<keyword evidence="2" id="KW-0479">Metal-binding</keyword>
<protein>
    <recommendedName>
        <fullName evidence="7">Zinc finger CCHC domain-containing protein 7</fullName>
    </recommendedName>
    <alternativeName>
        <fullName evidence="8">TRAMP-like complex RNA-binding factor ZCCHC7</fullName>
    </alternativeName>
</protein>
<keyword evidence="5" id="KW-0862">Zinc</keyword>
<dbReference type="SMART" id="SM00343">
    <property type="entry name" value="ZnF_C2HC"/>
    <property type="match status" value="4"/>
</dbReference>
<dbReference type="SUPFAM" id="SSF57756">
    <property type="entry name" value="Retrovirus zinc finger-like domains"/>
    <property type="match status" value="1"/>
</dbReference>
<evidence type="ECO:0000256" key="9">
    <source>
        <dbReference type="PROSITE-ProRule" id="PRU00047"/>
    </source>
</evidence>
<feature type="domain" description="CCHC-type" evidence="11">
    <location>
        <begin position="198"/>
        <end position="212"/>
    </location>
</feature>
<dbReference type="Ensembl" id="ENSORLT00015026355.1">
    <property type="protein sequence ID" value="ENSORLP00015017802.1"/>
    <property type="gene ID" value="ENSORLG00015018849.1"/>
</dbReference>
<evidence type="ECO:0000256" key="5">
    <source>
        <dbReference type="ARBA" id="ARBA00022833"/>
    </source>
</evidence>
<proteinExistence type="predicted"/>
<dbReference type="Proteomes" id="UP000265200">
    <property type="component" value="Chromosome 10"/>
</dbReference>
<evidence type="ECO:0000256" key="7">
    <source>
        <dbReference type="ARBA" id="ARBA00041190"/>
    </source>
</evidence>
<name>A0A3P9ICL2_ORYLA</name>
<reference key="1">
    <citation type="journal article" date="2007" name="Nature">
        <title>The medaka draft genome and insights into vertebrate genome evolution.</title>
        <authorList>
            <person name="Kasahara M."/>
            <person name="Naruse K."/>
            <person name="Sasaki S."/>
            <person name="Nakatani Y."/>
            <person name="Qu W."/>
            <person name="Ahsan B."/>
            <person name="Yamada T."/>
            <person name="Nagayasu Y."/>
            <person name="Doi K."/>
            <person name="Kasai Y."/>
            <person name="Jindo T."/>
            <person name="Kobayashi D."/>
            <person name="Shimada A."/>
            <person name="Toyoda A."/>
            <person name="Kuroki Y."/>
            <person name="Fujiyama A."/>
            <person name="Sasaki T."/>
            <person name="Shimizu A."/>
            <person name="Asakawa S."/>
            <person name="Shimizu N."/>
            <person name="Hashimoto S."/>
            <person name="Yang J."/>
            <person name="Lee Y."/>
            <person name="Matsushima K."/>
            <person name="Sugano S."/>
            <person name="Sakaizumi M."/>
            <person name="Narita T."/>
            <person name="Ohishi K."/>
            <person name="Haga S."/>
            <person name="Ohta F."/>
            <person name="Nomoto H."/>
            <person name="Nogata K."/>
            <person name="Morishita T."/>
            <person name="Endo T."/>
            <person name="Shin-I T."/>
            <person name="Takeda H."/>
            <person name="Morishita S."/>
            <person name="Kohara Y."/>
        </authorList>
    </citation>
    <scope>NUCLEOTIDE SEQUENCE [LARGE SCALE GENOMIC DNA]</scope>
    <source>
        <strain>Hd-rR</strain>
    </source>
</reference>
<evidence type="ECO:0000256" key="3">
    <source>
        <dbReference type="ARBA" id="ARBA00022737"/>
    </source>
</evidence>
<evidence type="ECO:0000256" key="10">
    <source>
        <dbReference type="SAM" id="MobiDB-lite"/>
    </source>
</evidence>
<dbReference type="PANTHER" id="PTHR46543">
    <property type="entry name" value="ZINC FINGER CCHC DOMAIN-CONTAINING PROTEIN 7"/>
    <property type="match status" value="1"/>
</dbReference>
<feature type="compositionally biased region" description="Basic and acidic residues" evidence="10">
    <location>
        <begin position="398"/>
        <end position="413"/>
    </location>
</feature>
<reference evidence="12" key="4">
    <citation type="submission" date="2025-09" db="UniProtKB">
        <authorList>
            <consortium name="Ensembl"/>
        </authorList>
    </citation>
    <scope>IDENTIFICATION</scope>
    <source>
        <strain evidence="12">HSOK</strain>
    </source>
</reference>
<sequence>MTCVSHPSLTAVHKPAAGCPHLVTDGTHLRMEAKHDVFFIESYSSSEVEDEPDFSYSNKLFAKLSKDSSSLPLLAFSITSGKAPRDTEQATKAELEEREEDSDFSVEEWMILGGEDEADSNIQLNLSYCGEDGCRDVTDESVTSQTHCWLVSDKDKYGYDQSLFGRYFFPGRSSFCYRCFKSGHVAKSCSFDKKSSTCVLCGTQGHIQKNCPGRPCPDCGLPAHGLHPCRIPPVWNQHCRRCGMIGHLSFTCPDTWRQYHRTVRSGVPLRSKPVARLSQKSCAHCYNCSKRGHYGYECARIRMVRGTFPTLPYVCHYDSLEDVLRRQTRMETGAKGQIPDEKSEKDSLLQGRCKIKQGASGQAGRRKTWPERRRERRQIKQLRRKAQAIREGGLLGRSRYDSEDRGGTADLSKKTKTRQSVHPSEKKNNQELVGRKKWQSKLKDLQRKKEKKRKHLHPFGDENFGGEKVFSPNQRVRHRR</sequence>
<organism evidence="12 13">
    <name type="scientific">Oryzias latipes</name>
    <name type="common">Japanese rice fish</name>
    <name type="synonym">Japanese killifish</name>
    <dbReference type="NCBI Taxonomy" id="8090"/>
    <lineage>
        <taxon>Eukaryota</taxon>
        <taxon>Metazoa</taxon>
        <taxon>Chordata</taxon>
        <taxon>Craniata</taxon>
        <taxon>Vertebrata</taxon>
        <taxon>Euteleostomi</taxon>
        <taxon>Actinopterygii</taxon>
        <taxon>Neopterygii</taxon>
        <taxon>Teleostei</taxon>
        <taxon>Neoteleostei</taxon>
        <taxon>Acanthomorphata</taxon>
        <taxon>Ovalentaria</taxon>
        <taxon>Atherinomorphae</taxon>
        <taxon>Beloniformes</taxon>
        <taxon>Adrianichthyidae</taxon>
        <taxon>Oryziinae</taxon>
        <taxon>Oryzias</taxon>
    </lineage>
</organism>
<dbReference type="GO" id="GO:0005634">
    <property type="term" value="C:nucleus"/>
    <property type="evidence" value="ECO:0007669"/>
    <property type="project" value="UniProtKB-SubCell"/>
</dbReference>
<dbReference type="PANTHER" id="PTHR46543:SF1">
    <property type="entry name" value="ZINC FINGER CCHC DOMAIN-CONTAINING PROTEIN 7"/>
    <property type="match status" value="1"/>
</dbReference>
<reference evidence="12" key="3">
    <citation type="submission" date="2025-08" db="UniProtKB">
        <authorList>
            <consortium name="Ensembl"/>
        </authorList>
    </citation>
    <scope>IDENTIFICATION</scope>
    <source>
        <strain evidence="12">HSOK</strain>
    </source>
</reference>
<evidence type="ECO:0000256" key="2">
    <source>
        <dbReference type="ARBA" id="ARBA00022723"/>
    </source>
</evidence>
<comment type="subcellular location">
    <subcellularLocation>
        <location evidence="1">Nucleus</location>
    </subcellularLocation>
</comment>
<feature type="compositionally biased region" description="Basic and acidic residues" evidence="10">
    <location>
        <begin position="338"/>
        <end position="347"/>
    </location>
</feature>
<evidence type="ECO:0000256" key="1">
    <source>
        <dbReference type="ARBA" id="ARBA00004123"/>
    </source>
</evidence>
<feature type="region of interest" description="Disordered" evidence="10">
    <location>
        <begin position="331"/>
        <end position="480"/>
    </location>
</feature>
<feature type="domain" description="CCHC-type" evidence="11">
    <location>
        <begin position="285"/>
        <end position="298"/>
    </location>
</feature>
<dbReference type="GO" id="GO:0008270">
    <property type="term" value="F:zinc ion binding"/>
    <property type="evidence" value="ECO:0007669"/>
    <property type="project" value="UniProtKB-KW"/>
</dbReference>
<evidence type="ECO:0000256" key="8">
    <source>
        <dbReference type="ARBA" id="ARBA00043023"/>
    </source>
</evidence>
<evidence type="ECO:0000259" key="11">
    <source>
        <dbReference type="PROSITE" id="PS50158"/>
    </source>
</evidence>
<dbReference type="PROSITE" id="PS50158">
    <property type="entry name" value="ZF_CCHC"/>
    <property type="match status" value="4"/>
</dbReference>
<reference evidence="12 13" key="2">
    <citation type="submission" date="2017-04" db="EMBL/GenBank/DDBJ databases">
        <title>CpG methylation of centromeres and impact of large insertions on vertebrate speciation.</title>
        <authorList>
            <person name="Ichikawa K."/>
            <person name="Yoshimura J."/>
            <person name="Morishita S."/>
        </authorList>
    </citation>
    <scope>NUCLEOTIDE SEQUENCE</scope>
    <source>
        <strain evidence="12 13">HSOK</strain>
    </source>
</reference>
<accession>A0A3P9ICL2</accession>
<evidence type="ECO:0000256" key="6">
    <source>
        <dbReference type="ARBA" id="ARBA00023242"/>
    </source>
</evidence>
<evidence type="ECO:0000256" key="4">
    <source>
        <dbReference type="ARBA" id="ARBA00022771"/>
    </source>
</evidence>
<dbReference type="InterPro" id="IPR001878">
    <property type="entry name" value="Znf_CCHC"/>
</dbReference>
<evidence type="ECO:0000313" key="13">
    <source>
        <dbReference type="Proteomes" id="UP000265200"/>
    </source>
</evidence>
<dbReference type="GO" id="GO:0003676">
    <property type="term" value="F:nucleic acid binding"/>
    <property type="evidence" value="ECO:0007669"/>
    <property type="project" value="InterPro"/>
</dbReference>
<keyword evidence="4 9" id="KW-0863">Zinc-finger</keyword>
<dbReference type="InterPro" id="IPR036875">
    <property type="entry name" value="Znf_CCHC_sf"/>
</dbReference>
<keyword evidence="3" id="KW-0677">Repeat</keyword>
<dbReference type="InterPro" id="IPR051644">
    <property type="entry name" value="TRAMP_AT-DNA-binding"/>
</dbReference>
<dbReference type="AlphaFoldDB" id="A0A3P9ICL2"/>
<dbReference type="Gene3D" id="4.10.60.10">
    <property type="entry name" value="Zinc finger, CCHC-type"/>
    <property type="match status" value="2"/>
</dbReference>
<feature type="compositionally biased region" description="Basic residues" evidence="10">
    <location>
        <begin position="374"/>
        <end position="387"/>
    </location>
</feature>
<feature type="domain" description="CCHC-type" evidence="11">
    <location>
        <begin position="176"/>
        <end position="189"/>
    </location>
</feature>
<evidence type="ECO:0000313" key="12">
    <source>
        <dbReference type="Ensembl" id="ENSORLP00015017802.1"/>
    </source>
</evidence>
<feature type="domain" description="CCHC-type" evidence="11">
    <location>
        <begin position="239"/>
        <end position="254"/>
    </location>
</feature>
<keyword evidence="6" id="KW-0539">Nucleus</keyword>
<feature type="compositionally biased region" description="Basic residues" evidence="10">
    <location>
        <begin position="448"/>
        <end position="457"/>
    </location>
</feature>